<dbReference type="InterPro" id="IPR015168">
    <property type="entry name" value="SsuA/THI5"/>
</dbReference>
<dbReference type="InterPro" id="IPR027939">
    <property type="entry name" value="NMT1/THI5"/>
</dbReference>
<dbReference type="AlphaFoldDB" id="A0A7L9WGT5"/>
<organism evidence="3 4">
    <name type="scientific">Pseudooceanicola spongiae</name>
    <dbReference type="NCBI Taxonomy" id="2613965"/>
    <lineage>
        <taxon>Bacteria</taxon>
        <taxon>Pseudomonadati</taxon>
        <taxon>Pseudomonadota</taxon>
        <taxon>Alphaproteobacteria</taxon>
        <taxon>Rhodobacterales</taxon>
        <taxon>Paracoccaceae</taxon>
        <taxon>Pseudooceanicola</taxon>
    </lineage>
</organism>
<accession>A0A7L9WGT5</accession>
<keyword evidence="1" id="KW-0732">Signal</keyword>
<dbReference type="Pfam" id="PF09084">
    <property type="entry name" value="NMT1"/>
    <property type="match status" value="1"/>
</dbReference>
<feature type="chain" id="PRO_5032857745" evidence="1">
    <location>
        <begin position="24"/>
        <end position="329"/>
    </location>
</feature>
<dbReference type="GO" id="GO:0009228">
    <property type="term" value="P:thiamine biosynthetic process"/>
    <property type="evidence" value="ECO:0007669"/>
    <property type="project" value="InterPro"/>
</dbReference>
<dbReference type="SUPFAM" id="SSF53850">
    <property type="entry name" value="Periplasmic binding protein-like II"/>
    <property type="match status" value="1"/>
</dbReference>
<dbReference type="KEGG" id="pshq:F3W81_01185"/>
<dbReference type="EMBL" id="CP045201">
    <property type="protein sequence ID" value="QOL79561.1"/>
    <property type="molecule type" value="Genomic_DNA"/>
</dbReference>
<dbReference type="PANTHER" id="PTHR31528:SF15">
    <property type="entry name" value="RIBOFLAVIN-BINDING PROTEIN RIBY"/>
    <property type="match status" value="1"/>
</dbReference>
<evidence type="ECO:0000313" key="3">
    <source>
        <dbReference type="EMBL" id="QOL79561.1"/>
    </source>
</evidence>
<gene>
    <name evidence="3" type="ORF">F3W81_01185</name>
</gene>
<evidence type="ECO:0000313" key="4">
    <source>
        <dbReference type="Proteomes" id="UP000594118"/>
    </source>
</evidence>
<reference evidence="3 4" key="1">
    <citation type="submission" date="2019-10" db="EMBL/GenBank/DDBJ databases">
        <title>Pseudopuniceibacterium sp. HQ09 islated from Antarctica.</title>
        <authorList>
            <person name="Liao L."/>
            <person name="Su S."/>
            <person name="Chen B."/>
            <person name="Yu Y."/>
        </authorList>
    </citation>
    <scope>NUCLEOTIDE SEQUENCE [LARGE SCALE GENOMIC DNA]</scope>
    <source>
        <strain evidence="3 4">HQ09</strain>
    </source>
</reference>
<name>A0A7L9WGT5_9RHOB</name>
<dbReference type="Gene3D" id="3.40.190.10">
    <property type="entry name" value="Periplasmic binding protein-like II"/>
    <property type="match status" value="2"/>
</dbReference>
<evidence type="ECO:0000256" key="1">
    <source>
        <dbReference type="SAM" id="SignalP"/>
    </source>
</evidence>
<feature type="domain" description="SsuA/THI5-like" evidence="2">
    <location>
        <begin position="39"/>
        <end position="241"/>
    </location>
</feature>
<dbReference type="PANTHER" id="PTHR31528">
    <property type="entry name" value="4-AMINO-5-HYDROXYMETHYL-2-METHYLPYRIMIDINE PHOSPHATE SYNTHASE THI11-RELATED"/>
    <property type="match status" value="1"/>
</dbReference>
<feature type="signal peptide" evidence="1">
    <location>
        <begin position="1"/>
        <end position="23"/>
    </location>
</feature>
<dbReference type="RefSeq" id="WP_193081799.1">
    <property type="nucleotide sequence ID" value="NZ_CP045201.1"/>
</dbReference>
<proteinExistence type="predicted"/>
<evidence type="ECO:0000259" key="2">
    <source>
        <dbReference type="Pfam" id="PF09084"/>
    </source>
</evidence>
<keyword evidence="4" id="KW-1185">Reference proteome</keyword>
<protein>
    <submittedName>
        <fullName evidence="3">PhnD/SsuA/transferrin family substrate-binding protein</fullName>
    </submittedName>
</protein>
<sequence>MSNVFKGTVAALALLAAAPAAFATDKVTMQIDGAAVPFYAPLYAGVEQGFFADQDIEVEFIYAGASDILTNIAAGNVQFGFPNGDAVVAAVANGLPVKVVHTTYQRGIGALLAKADSGIETYADLKGKTVAVSSLGSPNYLQLQVGLKKAGLTLDDIKLEVVSTGAIVQALQSDQVDAIVFSELRKYNLEGAGVPVTMILSNDFLPSFGNVVVTSDKLLASDPDLVKRFTNAVTASYEWVIDGHVADALDISFEKYTPTWIDQKALLTTAFENSFVASVWQSDLTKEKGLGAADMDAWQANADTLKEYGVIDVAPKATDFVVDPSDIGK</sequence>
<dbReference type="Proteomes" id="UP000594118">
    <property type="component" value="Chromosome"/>
</dbReference>